<dbReference type="EC" id="2.3.1.-" evidence="4"/>
<organism evidence="4 5">
    <name type="scientific">Clostridium thailandense</name>
    <dbReference type="NCBI Taxonomy" id="2794346"/>
    <lineage>
        <taxon>Bacteria</taxon>
        <taxon>Bacillati</taxon>
        <taxon>Bacillota</taxon>
        <taxon>Clostridia</taxon>
        <taxon>Eubacteriales</taxon>
        <taxon>Clostridiaceae</taxon>
        <taxon>Clostridium</taxon>
    </lineage>
</organism>
<dbReference type="PROSITE" id="PS51186">
    <property type="entry name" value="GNAT"/>
    <property type="match status" value="1"/>
</dbReference>
<dbReference type="Proteomes" id="UP000694308">
    <property type="component" value="Unassembled WGS sequence"/>
</dbReference>
<proteinExistence type="predicted"/>
<evidence type="ECO:0000259" key="3">
    <source>
        <dbReference type="PROSITE" id="PS51186"/>
    </source>
</evidence>
<sequence length="142" mass="16719">MIKQLEAFEIKEVMDIWLKTNVSAHNFMPREYWLENYKNVEEEYLPASTTFIYKENDVIKGFVSIIDNSFIGALFVHEDYQGQGVGEKLVNYCKSLYQGLRLGVYKENISAVNFYRNCGFITEKDQKNEDSGYEEYVMSWTK</sequence>
<dbReference type="AlphaFoldDB" id="A0A949TZK1"/>
<evidence type="ECO:0000313" key="5">
    <source>
        <dbReference type="Proteomes" id="UP000694308"/>
    </source>
</evidence>
<dbReference type="NCBIfam" id="NF007853">
    <property type="entry name" value="PRK10562.1"/>
    <property type="match status" value="1"/>
</dbReference>
<keyword evidence="2 4" id="KW-0012">Acyltransferase</keyword>
<dbReference type="CDD" id="cd04301">
    <property type="entry name" value="NAT_SF"/>
    <property type="match status" value="1"/>
</dbReference>
<dbReference type="EMBL" id="JAEEGC010000128">
    <property type="protein sequence ID" value="MBV7275558.1"/>
    <property type="molecule type" value="Genomic_DNA"/>
</dbReference>
<protein>
    <submittedName>
        <fullName evidence="4">N-acetyltransferase</fullName>
        <ecNumber evidence="4">2.3.1.-</ecNumber>
    </submittedName>
</protein>
<dbReference type="RefSeq" id="WP_218322610.1">
    <property type="nucleotide sequence ID" value="NZ_JAEEGC010000128.1"/>
</dbReference>
<dbReference type="GO" id="GO:0016747">
    <property type="term" value="F:acyltransferase activity, transferring groups other than amino-acyl groups"/>
    <property type="evidence" value="ECO:0007669"/>
    <property type="project" value="InterPro"/>
</dbReference>
<evidence type="ECO:0000256" key="1">
    <source>
        <dbReference type="ARBA" id="ARBA00022679"/>
    </source>
</evidence>
<keyword evidence="1 4" id="KW-0808">Transferase</keyword>
<name>A0A949TZK1_9CLOT</name>
<comment type="caution">
    <text evidence="4">The sequence shown here is derived from an EMBL/GenBank/DDBJ whole genome shotgun (WGS) entry which is preliminary data.</text>
</comment>
<dbReference type="InterPro" id="IPR000182">
    <property type="entry name" value="GNAT_dom"/>
</dbReference>
<dbReference type="PANTHER" id="PTHR43800">
    <property type="entry name" value="PEPTIDYL-LYSINE N-ACETYLTRANSFERASE YJAB"/>
    <property type="match status" value="1"/>
</dbReference>
<reference evidence="4" key="1">
    <citation type="submission" date="2020-12" db="EMBL/GenBank/DDBJ databases">
        <title>Clostridium thailandense sp. nov., a novel acetogenic bacterium isolated from peat land soil in Thailand.</title>
        <authorList>
            <person name="Chaikitkaew S."/>
            <person name="Birkeland N.K."/>
        </authorList>
    </citation>
    <scope>NUCLEOTIDE SEQUENCE</scope>
    <source>
        <strain evidence="4">PL3</strain>
    </source>
</reference>
<dbReference type="PANTHER" id="PTHR43800:SF1">
    <property type="entry name" value="PEPTIDYL-LYSINE N-ACETYLTRANSFERASE YJAB"/>
    <property type="match status" value="1"/>
</dbReference>
<gene>
    <name evidence="4" type="ORF">I6U48_21900</name>
</gene>
<dbReference type="Pfam" id="PF13673">
    <property type="entry name" value="Acetyltransf_10"/>
    <property type="match status" value="1"/>
</dbReference>
<evidence type="ECO:0000313" key="4">
    <source>
        <dbReference type="EMBL" id="MBV7275558.1"/>
    </source>
</evidence>
<evidence type="ECO:0000256" key="2">
    <source>
        <dbReference type="ARBA" id="ARBA00023315"/>
    </source>
</evidence>
<feature type="domain" description="N-acetyltransferase" evidence="3">
    <location>
        <begin position="1"/>
        <end position="142"/>
    </location>
</feature>
<accession>A0A949TZK1</accession>
<keyword evidence="5" id="KW-1185">Reference proteome</keyword>